<gene>
    <name evidence="1" type="ORF">FZEAL_3622</name>
</gene>
<reference evidence="1" key="2">
    <citation type="submission" date="2020-05" db="EMBL/GenBank/DDBJ databases">
        <authorList>
            <person name="Kim H.-S."/>
            <person name="Proctor R.H."/>
            <person name="Brown D.W."/>
        </authorList>
    </citation>
    <scope>NUCLEOTIDE SEQUENCE</scope>
    <source>
        <strain evidence="1">NRRL 22465</strain>
    </source>
</reference>
<dbReference type="EMBL" id="JABEYC010000240">
    <property type="protein sequence ID" value="KAF4980341.1"/>
    <property type="molecule type" value="Genomic_DNA"/>
</dbReference>
<dbReference type="AlphaFoldDB" id="A0A8H4UP14"/>
<name>A0A8H4UP14_9HYPO</name>
<proteinExistence type="predicted"/>
<organism evidence="1 2">
    <name type="scientific">Fusarium zealandicum</name>
    <dbReference type="NCBI Taxonomy" id="1053134"/>
    <lineage>
        <taxon>Eukaryota</taxon>
        <taxon>Fungi</taxon>
        <taxon>Dikarya</taxon>
        <taxon>Ascomycota</taxon>
        <taxon>Pezizomycotina</taxon>
        <taxon>Sordariomycetes</taxon>
        <taxon>Hypocreomycetidae</taxon>
        <taxon>Hypocreales</taxon>
        <taxon>Nectriaceae</taxon>
        <taxon>Fusarium</taxon>
        <taxon>Fusarium staphyleae species complex</taxon>
    </lineage>
</organism>
<protein>
    <recommendedName>
        <fullName evidence="3">Aminoglycoside phosphotransferase domain-containing protein</fullName>
    </recommendedName>
</protein>
<comment type="caution">
    <text evidence="1">The sequence shown here is derived from an EMBL/GenBank/DDBJ whole genome shotgun (WGS) entry which is preliminary data.</text>
</comment>
<dbReference type="OrthoDB" id="2906425at2759"/>
<sequence length="141" mass="16372">MDSDDGCFATTFERKYYHHQGTFTKRSLRPQEFRTAHRGVRIPRLNKERLMNEAASRHYLREYTGIPVPEQNIIVNPETLKISAVIDWEYVGFHPPDIEWPFYTRLGPSSAVNDEVDGSPQLLEFLVSQVFKKPDETDGET</sequence>
<keyword evidence="2" id="KW-1185">Reference proteome</keyword>
<evidence type="ECO:0000313" key="2">
    <source>
        <dbReference type="Proteomes" id="UP000635477"/>
    </source>
</evidence>
<evidence type="ECO:0000313" key="1">
    <source>
        <dbReference type="EMBL" id="KAF4980341.1"/>
    </source>
</evidence>
<accession>A0A8H4UP14</accession>
<evidence type="ECO:0008006" key="3">
    <source>
        <dbReference type="Google" id="ProtNLM"/>
    </source>
</evidence>
<reference evidence="1" key="1">
    <citation type="journal article" date="2020" name="BMC Genomics">
        <title>Correction to: Identification and distribution of gene clusters required for synthesis of sphingolipid metabolism inhibitors in diverse species of the filamentous fungus Fusarium.</title>
        <authorList>
            <person name="Kim H.S."/>
            <person name="Lohmar J.M."/>
            <person name="Busman M."/>
            <person name="Brown D.W."/>
            <person name="Naumann T.A."/>
            <person name="Divon H.H."/>
            <person name="Lysoe E."/>
            <person name="Uhlig S."/>
            <person name="Proctor R.H."/>
        </authorList>
    </citation>
    <scope>NUCLEOTIDE SEQUENCE</scope>
    <source>
        <strain evidence="1">NRRL 22465</strain>
    </source>
</reference>
<dbReference type="Proteomes" id="UP000635477">
    <property type="component" value="Unassembled WGS sequence"/>
</dbReference>